<evidence type="ECO:0000256" key="3">
    <source>
        <dbReference type="ARBA" id="ARBA00011037"/>
    </source>
</evidence>
<evidence type="ECO:0000256" key="5">
    <source>
        <dbReference type="ARBA" id="ARBA00012060"/>
    </source>
</evidence>
<dbReference type="EMBL" id="BJOD01000001">
    <property type="protein sequence ID" value="GED24127.1"/>
    <property type="molecule type" value="Genomic_DNA"/>
</dbReference>
<dbReference type="InterPro" id="IPR018509">
    <property type="entry name" value="DHquinase_II_CS"/>
</dbReference>
<evidence type="ECO:0000313" key="14">
    <source>
        <dbReference type="Proteomes" id="UP000317180"/>
    </source>
</evidence>
<keyword evidence="14" id="KW-1185">Reference proteome</keyword>
<sequence>MTSVLLLNGPNLNLLGTREPEIYGKETLDDLVAKLSSVMDELGGKLAHCQSNHEGVLIDAIHQARGVHDGILINPGAFTHYSYAIRDALASVALPTIEIHISNIHAREEFRHHSVIAPVAIGQVVGLGMDGYEWALRALVRKIEKK</sequence>
<evidence type="ECO:0000256" key="7">
    <source>
        <dbReference type="HAMAP-Rule" id="MF_00169"/>
    </source>
</evidence>
<dbReference type="GO" id="GO:0009423">
    <property type="term" value="P:chorismate biosynthetic process"/>
    <property type="evidence" value="ECO:0007669"/>
    <property type="project" value="UniProtKB-UniRule"/>
</dbReference>
<evidence type="ECO:0000313" key="12">
    <source>
        <dbReference type="EMBL" id="RNB53227.1"/>
    </source>
</evidence>
<dbReference type="Gene3D" id="3.40.50.9100">
    <property type="entry name" value="Dehydroquinase, class II"/>
    <property type="match status" value="1"/>
</dbReference>
<dbReference type="AlphaFoldDB" id="A0A3M8ARD9"/>
<feature type="binding site" evidence="7 9">
    <location>
        <begin position="101"/>
        <end position="102"/>
    </location>
    <ligand>
        <name>substrate</name>
    </ligand>
</feature>
<evidence type="ECO:0000256" key="1">
    <source>
        <dbReference type="ARBA" id="ARBA00001864"/>
    </source>
</evidence>
<proteinExistence type="inferred from homology"/>
<dbReference type="GO" id="GO:0008652">
    <property type="term" value="P:amino acid biosynthetic process"/>
    <property type="evidence" value="ECO:0007669"/>
    <property type="project" value="UniProtKB-KW"/>
</dbReference>
<feature type="active site" description="Proton acceptor" evidence="7 8">
    <location>
        <position position="23"/>
    </location>
</feature>
<dbReference type="Proteomes" id="UP000276178">
    <property type="component" value="Unassembled WGS sequence"/>
</dbReference>
<dbReference type="PIRSF" id="PIRSF001399">
    <property type="entry name" value="DHquinase_II"/>
    <property type="match status" value="1"/>
</dbReference>
<protein>
    <recommendedName>
        <fullName evidence="5 7">3-dehydroquinate dehydratase</fullName>
        <shortName evidence="7">3-dehydroquinase</shortName>
        <ecNumber evidence="5 7">4.2.1.10</ecNumber>
    </recommendedName>
    <alternativeName>
        <fullName evidence="7">Type II DHQase</fullName>
    </alternativeName>
</protein>
<organism evidence="12 13">
    <name type="scientific">Brevibacillus agri</name>
    <dbReference type="NCBI Taxonomy" id="51101"/>
    <lineage>
        <taxon>Bacteria</taxon>
        <taxon>Bacillati</taxon>
        <taxon>Bacillota</taxon>
        <taxon>Bacilli</taxon>
        <taxon>Bacillales</taxon>
        <taxon>Paenibacillaceae</taxon>
        <taxon>Brevibacillus</taxon>
    </lineage>
</organism>
<keyword evidence="7" id="KW-0028">Amino-acid biosynthesis</keyword>
<evidence type="ECO:0000256" key="2">
    <source>
        <dbReference type="ARBA" id="ARBA00004902"/>
    </source>
</evidence>
<dbReference type="NCBIfam" id="NF003805">
    <property type="entry name" value="PRK05395.1-2"/>
    <property type="match status" value="1"/>
</dbReference>
<gene>
    <name evidence="7 12" type="primary">aroQ</name>
    <name evidence="11" type="synonym">aroQ_1</name>
    <name evidence="11" type="ORF">BAG01nite_02290</name>
    <name evidence="12" type="ORF">EB820_16695</name>
</gene>
<dbReference type="EMBL" id="RHHN01000048">
    <property type="protein sequence ID" value="RNB53227.1"/>
    <property type="molecule type" value="Genomic_DNA"/>
</dbReference>
<dbReference type="InterPro" id="IPR001874">
    <property type="entry name" value="DHquinase_II"/>
</dbReference>
<dbReference type="NCBIfam" id="NF003806">
    <property type="entry name" value="PRK05395.1-3"/>
    <property type="match status" value="1"/>
</dbReference>
<dbReference type="SUPFAM" id="SSF52304">
    <property type="entry name" value="Type II 3-dehydroquinate dehydratase"/>
    <property type="match status" value="1"/>
</dbReference>
<evidence type="ECO:0000256" key="4">
    <source>
        <dbReference type="ARBA" id="ARBA00011193"/>
    </source>
</evidence>
<dbReference type="HAMAP" id="MF_00169">
    <property type="entry name" value="AroQ"/>
    <property type="match status" value="1"/>
</dbReference>
<evidence type="ECO:0000256" key="9">
    <source>
        <dbReference type="PIRSR" id="PIRSR001399-2"/>
    </source>
</evidence>
<reference evidence="11 14" key="2">
    <citation type="submission" date="2019-06" db="EMBL/GenBank/DDBJ databases">
        <title>Whole genome shotgun sequence of Brevibacillus agri NBRC 15538.</title>
        <authorList>
            <person name="Hosoyama A."/>
            <person name="Uohara A."/>
            <person name="Ohji S."/>
            <person name="Ichikawa N."/>
        </authorList>
    </citation>
    <scope>NUCLEOTIDE SEQUENCE [LARGE SCALE GENOMIC DNA]</scope>
    <source>
        <strain evidence="11 14">NBRC 15538</strain>
    </source>
</reference>
<evidence type="ECO:0000313" key="13">
    <source>
        <dbReference type="Proteomes" id="UP000276178"/>
    </source>
</evidence>
<dbReference type="UniPathway" id="UPA00053">
    <property type="reaction ID" value="UER00086"/>
</dbReference>
<comment type="similarity">
    <text evidence="3 7">Belongs to the type-II 3-dehydroquinase family.</text>
</comment>
<dbReference type="NCBIfam" id="NF003807">
    <property type="entry name" value="PRK05395.1-4"/>
    <property type="match status" value="1"/>
</dbReference>
<feature type="binding site" evidence="7 9">
    <location>
        <position position="111"/>
    </location>
    <ligand>
        <name>substrate</name>
    </ligand>
</feature>
<evidence type="ECO:0000256" key="6">
    <source>
        <dbReference type="ARBA" id="ARBA00023239"/>
    </source>
</evidence>
<feature type="active site" description="Proton donor" evidence="7 8">
    <location>
        <position position="100"/>
    </location>
</feature>
<dbReference type="EC" id="4.2.1.10" evidence="5 7"/>
<dbReference type="PANTHER" id="PTHR21272:SF3">
    <property type="entry name" value="CATABOLIC 3-DEHYDROQUINASE"/>
    <property type="match status" value="1"/>
</dbReference>
<evidence type="ECO:0000256" key="10">
    <source>
        <dbReference type="PIRSR" id="PIRSR001399-3"/>
    </source>
</evidence>
<feature type="binding site" evidence="7 9">
    <location>
        <position position="87"/>
    </location>
    <ligand>
        <name>substrate</name>
    </ligand>
</feature>
<dbReference type="PANTHER" id="PTHR21272">
    <property type="entry name" value="CATABOLIC 3-DEHYDROQUINASE"/>
    <property type="match status" value="1"/>
</dbReference>
<comment type="subunit">
    <text evidence="4 7">Homododecamer.</text>
</comment>
<keyword evidence="6 7" id="KW-0456">Lyase</keyword>
<dbReference type="GeneID" id="82812081"/>
<keyword evidence="7" id="KW-0057">Aromatic amino acid biosynthesis</keyword>
<dbReference type="PROSITE" id="PS01029">
    <property type="entry name" value="DEHYDROQUINASE_II"/>
    <property type="match status" value="1"/>
</dbReference>
<comment type="caution">
    <text evidence="12">The sequence shown here is derived from an EMBL/GenBank/DDBJ whole genome shotgun (WGS) entry which is preliminary data.</text>
</comment>
<comment type="catalytic activity">
    <reaction evidence="1 7">
        <text>3-dehydroquinate = 3-dehydroshikimate + H2O</text>
        <dbReference type="Rhea" id="RHEA:21096"/>
        <dbReference type="ChEBI" id="CHEBI:15377"/>
        <dbReference type="ChEBI" id="CHEBI:16630"/>
        <dbReference type="ChEBI" id="CHEBI:32364"/>
        <dbReference type="EC" id="4.2.1.10"/>
    </reaction>
</comment>
<comment type="pathway">
    <text evidence="2 7">Metabolic intermediate biosynthesis; chorismate biosynthesis; chorismate from D-erythrose 4-phosphate and phosphoenolpyruvate: step 3/7.</text>
</comment>
<dbReference type="NCBIfam" id="TIGR01088">
    <property type="entry name" value="aroQ"/>
    <property type="match status" value="1"/>
</dbReference>
<dbReference type="OrthoDB" id="9790793at2"/>
<dbReference type="RefSeq" id="WP_005827241.1">
    <property type="nucleotide sequence ID" value="NZ_BJOD01000001.1"/>
</dbReference>
<comment type="function">
    <text evidence="7">Catalyzes a trans-dehydration via an enolate intermediate.</text>
</comment>
<dbReference type="GO" id="GO:0009073">
    <property type="term" value="P:aromatic amino acid family biosynthetic process"/>
    <property type="evidence" value="ECO:0007669"/>
    <property type="project" value="UniProtKB-KW"/>
</dbReference>
<dbReference type="Proteomes" id="UP000317180">
    <property type="component" value="Unassembled WGS sequence"/>
</dbReference>
<accession>A0A3M8ARD9</accession>
<name>A0A3M8ARD9_9BACL</name>
<evidence type="ECO:0000256" key="8">
    <source>
        <dbReference type="PIRSR" id="PIRSR001399-1"/>
    </source>
</evidence>
<evidence type="ECO:0000313" key="11">
    <source>
        <dbReference type="EMBL" id="GED24127.1"/>
    </source>
</evidence>
<dbReference type="Pfam" id="PF01220">
    <property type="entry name" value="DHquinase_II"/>
    <property type="match status" value="1"/>
</dbReference>
<dbReference type="InterPro" id="IPR036441">
    <property type="entry name" value="DHquinase_II_sf"/>
</dbReference>
<feature type="site" description="Transition state stabilizer" evidence="7 10">
    <location>
        <position position="18"/>
    </location>
</feature>
<feature type="binding site" evidence="7 9">
    <location>
        <position position="80"/>
    </location>
    <ligand>
        <name>substrate</name>
    </ligand>
</feature>
<dbReference type="GO" id="GO:0003855">
    <property type="term" value="F:3-dehydroquinate dehydratase activity"/>
    <property type="evidence" value="ECO:0007669"/>
    <property type="project" value="UniProtKB-UniRule"/>
</dbReference>
<dbReference type="CDD" id="cd00466">
    <property type="entry name" value="DHQase_II"/>
    <property type="match status" value="1"/>
</dbReference>
<reference evidence="12 13" key="1">
    <citation type="submission" date="2018-10" db="EMBL/GenBank/DDBJ databases">
        <title>Phylogenomics of Brevibacillus.</title>
        <authorList>
            <person name="Dunlap C."/>
        </authorList>
    </citation>
    <scope>NUCLEOTIDE SEQUENCE [LARGE SCALE GENOMIC DNA]</scope>
    <source>
        <strain evidence="12 13">NRRL NRS 1219</strain>
    </source>
</reference>
<dbReference type="GO" id="GO:0019631">
    <property type="term" value="P:quinate catabolic process"/>
    <property type="evidence" value="ECO:0007669"/>
    <property type="project" value="TreeGrafter"/>
</dbReference>
<feature type="binding site" evidence="7 9">
    <location>
        <position position="74"/>
    </location>
    <ligand>
        <name>substrate</name>
    </ligand>
</feature>